<dbReference type="GO" id="GO:0097193">
    <property type="term" value="P:intrinsic apoptotic signaling pathway"/>
    <property type="evidence" value="ECO:0007669"/>
    <property type="project" value="InterPro"/>
</dbReference>
<dbReference type="AlphaFoldDB" id="A0A210QCY8"/>
<keyword evidence="3" id="KW-0999">Mitochondrion inner membrane</keyword>
<evidence type="ECO:0000313" key="7">
    <source>
        <dbReference type="EMBL" id="OWF46581.1"/>
    </source>
</evidence>
<keyword evidence="6" id="KW-0472">Membrane</keyword>
<dbReference type="Pfam" id="PF10231">
    <property type="entry name" value="COA8"/>
    <property type="match status" value="1"/>
</dbReference>
<organism evidence="7 8">
    <name type="scientific">Mizuhopecten yessoensis</name>
    <name type="common">Japanese scallop</name>
    <name type="synonym">Patinopecten yessoensis</name>
    <dbReference type="NCBI Taxonomy" id="6573"/>
    <lineage>
        <taxon>Eukaryota</taxon>
        <taxon>Metazoa</taxon>
        <taxon>Spiralia</taxon>
        <taxon>Lophotrochozoa</taxon>
        <taxon>Mollusca</taxon>
        <taxon>Bivalvia</taxon>
        <taxon>Autobranchia</taxon>
        <taxon>Pteriomorphia</taxon>
        <taxon>Pectinida</taxon>
        <taxon>Pectinoidea</taxon>
        <taxon>Pectinidae</taxon>
        <taxon>Mizuhopecten</taxon>
    </lineage>
</organism>
<evidence type="ECO:0000256" key="2">
    <source>
        <dbReference type="ARBA" id="ARBA00005453"/>
    </source>
</evidence>
<evidence type="ECO:0000256" key="6">
    <source>
        <dbReference type="ARBA" id="ARBA00023136"/>
    </source>
</evidence>
<comment type="similarity">
    <text evidence="2">Belongs to the COA8 family.</text>
</comment>
<accession>A0A210QCY8</accession>
<reference evidence="7 8" key="1">
    <citation type="journal article" date="2017" name="Nat. Ecol. Evol.">
        <title>Scallop genome provides insights into evolution of bilaterian karyotype and development.</title>
        <authorList>
            <person name="Wang S."/>
            <person name="Zhang J."/>
            <person name="Jiao W."/>
            <person name="Li J."/>
            <person name="Xun X."/>
            <person name="Sun Y."/>
            <person name="Guo X."/>
            <person name="Huan P."/>
            <person name="Dong B."/>
            <person name="Zhang L."/>
            <person name="Hu X."/>
            <person name="Sun X."/>
            <person name="Wang J."/>
            <person name="Zhao C."/>
            <person name="Wang Y."/>
            <person name="Wang D."/>
            <person name="Huang X."/>
            <person name="Wang R."/>
            <person name="Lv J."/>
            <person name="Li Y."/>
            <person name="Zhang Z."/>
            <person name="Liu B."/>
            <person name="Lu W."/>
            <person name="Hui Y."/>
            <person name="Liang J."/>
            <person name="Zhou Z."/>
            <person name="Hou R."/>
            <person name="Li X."/>
            <person name="Liu Y."/>
            <person name="Li H."/>
            <person name="Ning X."/>
            <person name="Lin Y."/>
            <person name="Zhao L."/>
            <person name="Xing Q."/>
            <person name="Dou J."/>
            <person name="Li Y."/>
            <person name="Mao J."/>
            <person name="Guo H."/>
            <person name="Dou H."/>
            <person name="Li T."/>
            <person name="Mu C."/>
            <person name="Jiang W."/>
            <person name="Fu Q."/>
            <person name="Fu X."/>
            <person name="Miao Y."/>
            <person name="Liu J."/>
            <person name="Yu Q."/>
            <person name="Li R."/>
            <person name="Liao H."/>
            <person name="Li X."/>
            <person name="Kong Y."/>
            <person name="Jiang Z."/>
            <person name="Chourrout D."/>
            <person name="Li R."/>
            <person name="Bao Z."/>
        </authorList>
    </citation>
    <scope>NUCLEOTIDE SEQUENCE [LARGE SCALE GENOMIC DNA]</scope>
    <source>
        <strain evidence="7 8">PY_sf001</strain>
    </source>
</reference>
<evidence type="ECO:0000313" key="8">
    <source>
        <dbReference type="Proteomes" id="UP000242188"/>
    </source>
</evidence>
<proteinExistence type="inferred from homology"/>
<keyword evidence="8" id="KW-1185">Reference proteome</keyword>
<name>A0A210QCY8_MIZYE</name>
<comment type="caution">
    <text evidence="7">The sequence shown here is derived from an EMBL/GenBank/DDBJ whole genome shotgun (WGS) entry which is preliminary data.</text>
</comment>
<evidence type="ECO:0000256" key="4">
    <source>
        <dbReference type="ARBA" id="ARBA00022946"/>
    </source>
</evidence>
<protein>
    <submittedName>
        <fullName evidence="7">Apoptogenic protein 1, mitochondrial</fullName>
    </submittedName>
</protein>
<evidence type="ECO:0000256" key="3">
    <source>
        <dbReference type="ARBA" id="ARBA00022792"/>
    </source>
</evidence>
<dbReference type="OrthoDB" id="6246201at2759"/>
<dbReference type="Proteomes" id="UP000242188">
    <property type="component" value="Unassembled WGS sequence"/>
</dbReference>
<dbReference type="EMBL" id="NEDP02004132">
    <property type="protein sequence ID" value="OWF46581.1"/>
    <property type="molecule type" value="Genomic_DNA"/>
</dbReference>
<dbReference type="PANTHER" id="PTHR31107">
    <property type="entry name" value="APOPTOGENIC PROTEIN 1, MITOCHONDRIAL"/>
    <property type="match status" value="1"/>
</dbReference>
<evidence type="ECO:0000256" key="5">
    <source>
        <dbReference type="ARBA" id="ARBA00023128"/>
    </source>
</evidence>
<keyword evidence="5" id="KW-0496">Mitochondrion</keyword>
<gene>
    <name evidence="7" type="ORF">KP79_PYT10355</name>
</gene>
<dbReference type="InterPro" id="IPR018796">
    <property type="entry name" value="COA8"/>
</dbReference>
<sequence>MLRVIQRTRGLTYCRYKHSKSGNKQVDDTPKKIPCLVKEEDMVNDWIGPSDPVSNLRPIKFHVSKEDSPLAKSYRSQRQETQDWNQEFWSEHNTEFYEMKENFVKKRLEEKQEEGSDSETLSAEEMSVFYKKFLDNHYKLHMNYNREWYGRNFSLLWPAFKLNMEKFTKRFRK</sequence>
<keyword evidence="4" id="KW-0809">Transit peptide</keyword>
<dbReference type="PANTHER" id="PTHR31107:SF2">
    <property type="entry name" value="CYTOCHROME C OXIDASE ASSEMBLY FACTOR 8"/>
    <property type="match status" value="1"/>
</dbReference>
<evidence type="ECO:0000256" key="1">
    <source>
        <dbReference type="ARBA" id="ARBA00004443"/>
    </source>
</evidence>
<comment type="subcellular location">
    <subcellularLocation>
        <location evidence="1">Mitochondrion inner membrane</location>
        <topology evidence="1">Peripheral membrane protein</topology>
        <orientation evidence="1">Matrix side</orientation>
    </subcellularLocation>
</comment>
<dbReference type="GO" id="GO:0005743">
    <property type="term" value="C:mitochondrial inner membrane"/>
    <property type="evidence" value="ECO:0007669"/>
    <property type="project" value="UniProtKB-SubCell"/>
</dbReference>